<evidence type="ECO:0000256" key="5">
    <source>
        <dbReference type="ARBA" id="ARBA00022692"/>
    </source>
</evidence>
<dbReference type="VEuPathDB" id="TrichDB:TVAG_453790"/>
<keyword evidence="7" id="KW-0406">Ion transport</keyword>
<dbReference type="RefSeq" id="XP_001329686.1">
    <property type="nucleotide sequence ID" value="XM_001329651.1"/>
</dbReference>
<evidence type="ECO:0000256" key="12">
    <source>
        <dbReference type="ARBA" id="ARBA00023303"/>
    </source>
</evidence>
<reference evidence="16" key="2">
    <citation type="journal article" date="2007" name="Science">
        <title>Draft genome sequence of the sexually transmitted pathogen Trichomonas vaginalis.</title>
        <authorList>
            <person name="Carlton J.M."/>
            <person name="Hirt R.P."/>
            <person name="Silva J.C."/>
            <person name="Delcher A.L."/>
            <person name="Schatz M."/>
            <person name="Zhao Q."/>
            <person name="Wortman J.R."/>
            <person name="Bidwell S.L."/>
            <person name="Alsmark U.C.M."/>
            <person name="Besteiro S."/>
            <person name="Sicheritz-Ponten T."/>
            <person name="Noel C.J."/>
            <person name="Dacks J.B."/>
            <person name="Foster P.G."/>
            <person name="Simillion C."/>
            <person name="Van de Peer Y."/>
            <person name="Miranda-Saavedra D."/>
            <person name="Barton G.J."/>
            <person name="Westrop G.D."/>
            <person name="Mueller S."/>
            <person name="Dessi D."/>
            <person name="Fiori P.L."/>
            <person name="Ren Q."/>
            <person name="Paulsen I."/>
            <person name="Zhang H."/>
            <person name="Bastida-Corcuera F.D."/>
            <person name="Simoes-Barbosa A."/>
            <person name="Brown M.T."/>
            <person name="Hayes R.D."/>
            <person name="Mukherjee M."/>
            <person name="Okumura C.Y."/>
            <person name="Schneider R."/>
            <person name="Smith A.J."/>
            <person name="Vanacova S."/>
            <person name="Villalvazo M."/>
            <person name="Haas B.J."/>
            <person name="Pertea M."/>
            <person name="Feldblyum T.V."/>
            <person name="Utterback T.R."/>
            <person name="Shu C.L."/>
            <person name="Osoegawa K."/>
            <person name="de Jong P.J."/>
            <person name="Hrdy I."/>
            <person name="Horvathova L."/>
            <person name="Zubacova Z."/>
            <person name="Dolezal P."/>
            <person name="Malik S.B."/>
            <person name="Logsdon J.M. Jr."/>
            <person name="Henze K."/>
            <person name="Gupta A."/>
            <person name="Wang C.C."/>
            <person name="Dunne R.L."/>
            <person name="Upcroft J.A."/>
            <person name="Upcroft P."/>
            <person name="White O."/>
            <person name="Salzberg S.L."/>
            <person name="Tang P."/>
            <person name="Chiu C.-H."/>
            <person name="Lee Y.-S."/>
            <person name="Embley T.M."/>
            <person name="Coombs G.H."/>
            <person name="Mottram J.C."/>
            <person name="Tachezy J."/>
            <person name="Fraser-Liggett C.M."/>
            <person name="Johnson P.J."/>
        </authorList>
    </citation>
    <scope>NUCLEOTIDE SEQUENCE [LARGE SCALE GENOMIC DNA]</scope>
    <source>
        <strain evidence="16">G3</strain>
    </source>
</reference>
<feature type="coiled-coil region" evidence="13">
    <location>
        <begin position="260"/>
        <end position="294"/>
    </location>
</feature>
<dbReference type="Proteomes" id="UP000001542">
    <property type="component" value="Unassembled WGS sequence"/>
</dbReference>
<gene>
    <name evidence="16" type="ORF">TVAG_453790</name>
</gene>
<feature type="signal peptide" evidence="15">
    <location>
        <begin position="1"/>
        <end position="15"/>
    </location>
</feature>
<keyword evidence="5 14" id="KW-0812">Transmembrane</keyword>
<dbReference type="AlphaFoldDB" id="A2DPV5"/>
<dbReference type="PANTHER" id="PTHR12424:SF8">
    <property type="entry name" value="PROTEIN TWEETY"/>
    <property type="match status" value="1"/>
</dbReference>
<sequence length="651" mass="71668">MFAIFFALALSADQAEDPGKDCVEDPVAGASSFFLKLAKPAAPISEKLASYFTKEKITDEFNLESPMGFAAYFIGFVIVIIAFVVIFCMFFCCSACFSCCCFKPEKSKKFKWSLAIPHLAFIGIMVVAIIIFYVSASNIVKGFGNAAKINKNFTAFITNIIDAIKGVVENGVNLVTGMVTKAVTVFKDFIAAVDDKIGKMETSSQQAETKSNEAVTYAQGELQTSANTLNNNFKTGCHQSNVLIDNSKVINKLTDVKSKMSKLKNSINKIKDVRNKIENSVTEMENKVDGMVQNFKDDVTNAVAGTNYVSFTDFLDTADKYIQPANKWIKVVVILAVVILSILIATFGIIYFFNCCCSRCLAGCFPMFAYLFTLLLGLPCIVFAITTPIFFGICPKLEPYIQKYGGDFLPENITLTDALYCNGTEKSLYNLLHLGEKFGIDNQIEKFKENLEGTLTKVEGGASLESLDNASNIDTSSYSAESLEEDISRRNELKAAVASCPNKDRLDQNIDDYFNKLDHQLKPKIDQMNKSVAETVSLSRTIGPLMNESTYTTQNILDAFVVDFNATVIGGLKSDLTCYGLCGLYVPIRNAMCSNLVNGGAFWMIAAVIMMIDCICVMFSLCLRRKNMAPVKVESDSGYSYSGDGQSKHEY</sequence>
<organism evidence="16 17">
    <name type="scientific">Trichomonas vaginalis (strain ATCC PRA-98 / G3)</name>
    <dbReference type="NCBI Taxonomy" id="412133"/>
    <lineage>
        <taxon>Eukaryota</taxon>
        <taxon>Metamonada</taxon>
        <taxon>Parabasalia</taxon>
        <taxon>Trichomonadida</taxon>
        <taxon>Trichomonadidae</taxon>
        <taxon>Trichomonas</taxon>
    </lineage>
</organism>
<evidence type="ECO:0000313" key="17">
    <source>
        <dbReference type="Proteomes" id="UP000001542"/>
    </source>
</evidence>
<comment type="subcellular location">
    <subcellularLocation>
        <location evidence="1">Cell membrane</location>
        <topology evidence="1">Multi-pass membrane protein</topology>
    </subcellularLocation>
</comment>
<dbReference type="GO" id="GO:0072320">
    <property type="term" value="F:volume-sensitive chloride channel activity"/>
    <property type="evidence" value="ECO:0000318"/>
    <property type="project" value="GO_Central"/>
</dbReference>
<evidence type="ECO:0000256" key="15">
    <source>
        <dbReference type="SAM" id="SignalP"/>
    </source>
</evidence>
<evidence type="ECO:0000256" key="10">
    <source>
        <dbReference type="ARBA" id="ARBA00023180"/>
    </source>
</evidence>
<keyword evidence="8 14" id="KW-0472">Membrane</keyword>
<keyword evidence="4" id="KW-1003">Cell membrane</keyword>
<dbReference type="InParanoid" id="A2DPV5"/>
<evidence type="ECO:0000256" key="9">
    <source>
        <dbReference type="ARBA" id="ARBA00023173"/>
    </source>
</evidence>
<evidence type="ECO:0000256" key="11">
    <source>
        <dbReference type="ARBA" id="ARBA00023214"/>
    </source>
</evidence>
<dbReference type="InterPro" id="IPR006990">
    <property type="entry name" value="Tweety"/>
</dbReference>
<comment type="similarity">
    <text evidence="2">Belongs to the tweety family.</text>
</comment>
<dbReference type="EMBL" id="DS113229">
    <property type="protein sequence ID" value="EAY17551.1"/>
    <property type="molecule type" value="Genomic_DNA"/>
</dbReference>
<name>A2DPV5_TRIV3</name>
<evidence type="ECO:0000256" key="4">
    <source>
        <dbReference type="ARBA" id="ARBA00022475"/>
    </source>
</evidence>
<dbReference type="GO" id="GO:0034707">
    <property type="term" value="C:chloride channel complex"/>
    <property type="evidence" value="ECO:0007669"/>
    <property type="project" value="UniProtKB-KW"/>
</dbReference>
<proteinExistence type="inferred from homology"/>
<keyword evidence="11" id="KW-0868">Chloride</keyword>
<evidence type="ECO:0000256" key="8">
    <source>
        <dbReference type="ARBA" id="ARBA00023136"/>
    </source>
</evidence>
<dbReference type="KEGG" id="tva:4775568"/>
<evidence type="ECO:0000256" key="13">
    <source>
        <dbReference type="SAM" id="Coils"/>
    </source>
</evidence>
<feature type="transmembrane region" description="Helical" evidence="14">
    <location>
        <begin position="328"/>
        <end position="353"/>
    </location>
</feature>
<evidence type="ECO:0000256" key="2">
    <source>
        <dbReference type="ARBA" id="ARBA00009849"/>
    </source>
</evidence>
<keyword evidence="3" id="KW-0813">Transport</keyword>
<keyword evidence="17" id="KW-1185">Reference proteome</keyword>
<reference evidence="16" key="1">
    <citation type="submission" date="2006-10" db="EMBL/GenBank/DDBJ databases">
        <authorList>
            <person name="Amadeo P."/>
            <person name="Zhao Q."/>
            <person name="Wortman J."/>
            <person name="Fraser-Liggett C."/>
            <person name="Carlton J."/>
        </authorList>
    </citation>
    <scope>NUCLEOTIDE SEQUENCE</scope>
    <source>
        <strain evidence="16">G3</strain>
    </source>
</reference>
<keyword evidence="10" id="KW-0325">Glycoprotein</keyword>
<evidence type="ECO:0000256" key="7">
    <source>
        <dbReference type="ARBA" id="ARBA00023065"/>
    </source>
</evidence>
<dbReference type="PANTHER" id="PTHR12424">
    <property type="entry name" value="TWEETY-RELATED"/>
    <property type="match status" value="1"/>
</dbReference>
<keyword evidence="9" id="KW-0869">Chloride channel</keyword>
<evidence type="ECO:0000256" key="3">
    <source>
        <dbReference type="ARBA" id="ARBA00022448"/>
    </source>
</evidence>
<dbReference type="OrthoDB" id="10689459at2759"/>
<protein>
    <recommendedName>
        <fullName evidence="18">Prominin</fullName>
    </recommendedName>
</protein>
<evidence type="ECO:0000313" key="16">
    <source>
        <dbReference type="EMBL" id="EAY17551.1"/>
    </source>
</evidence>
<feature type="transmembrane region" description="Helical" evidence="14">
    <location>
        <begin position="365"/>
        <end position="391"/>
    </location>
</feature>
<dbReference type="VEuPathDB" id="TrichDB:TVAGG3_0552250"/>
<evidence type="ECO:0000256" key="1">
    <source>
        <dbReference type="ARBA" id="ARBA00004651"/>
    </source>
</evidence>
<evidence type="ECO:0000256" key="14">
    <source>
        <dbReference type="SAM" id="Phobius"/>
    </source>
</evidence>
<accession>A2DPV5</accession>
<feature type="chain" id="PRO_5012609950" description="Prominin" evidence="15">
    <location>
        <begin position="16"/>
        <end position="651"/>
    </location>
</feature>
<feature type="transmembrane region" description="Helical" evidence="14">
    <location>
        <begin position="601"/>
        <end position="623"/>
    </location>
</feature>
<dbReference type="GO" id="GO:0005886">
    <property type="term" value="C:plasma membrane"/>
    <property type="evidence" value="ECO:0000318"/>
    <property type="project" value="GO_Central"/>
</dbReference>
<keyword evidence="6 14" id="KW-1133">Transmembrane helix</keyword>
<keyword evidence="12" id="KW-0407">Ion channel</keyword>
<evidence type="ECO:0008006" key="18">
    <source>
        <dbReference type="Google" id="ProtNLM"/>
    </source>
</evidence>
<keyword evidence="15" id="KW-0732">Signal</keyword>
<evidence type="ECO:0000256" key="6">
    <source>
        <dbReference type="ARBA" id="ARBA00022989"/>
    </source>
</evidence>
<feature type="transmembrane region" description="Helical" evidence="14">
    <location>
        <begin position="69"/>
        <end position="102"/>
    </location>
</feature>
<feature type="transmembrane region" description="Helical" evidence="14">
    <location>
        <begin position="114"/>
        <end position="134"/>
    </location>
</feature>
<keyword evidence="13" id="KW-0175">Coiled coil</keyword>
<dbReference type="GO" id="GO:0005229">
    <property type="term" value="F:intracellularly calcium-gated chloride channel activity"/>
    <property type="evidence" value="ECO:0000318"/>
    <property type="project" value="GO_Central"/>
</dbReference>